<dbReference type="PROSITE" id="PS51892">
    <property type="entry name" value="SUBTILASE"/>
    <property type="match status" value="1"/>
</dbReference>
<gene>
    <name evidence="3" type="ORF">D1970_19290</name>
</gene>
<dbReference type="Proteomes" id="UP000265816">
    <property type="component" value="Unassembled WGS sequence"/>
</dbReference>
<keyword evidence="4" id="KW-1185">Reference proteome</keyword>
<evidence type="ECO:0000256" key="1">
    <source>
        <dbReference type="PROSITE-ProRule" id="PRU01240"/>
    </source>
</evidence>
<comment type="caution">
    <text evidence="3">The sequence shown here is derived from an EMBL/GenBank/DDBJ whole genome shotgun (WGS) entry which is preliminary data.</text>
</comment>
<dbReference type="GO" id="GO:0004252">
    <property type="term" value="F:serine-type endopeptidase activity"/>
    <property type="evidence" value="ECO:0007669"/>
    <property type="project" value="InterPro"/>
</dbReference>
<proteinExistence type="inferred from homology"/>
<dbReference type="Gene3D" id="3.40.50.200">
    <property type="entry name" value="Peptidase S8/S53 domain"/>
    <property type="match status" value="1"/>
</dbReference>
<sequence>MVSAIEWYIGHRMDIINQSLGVKKDLTGLREICDEATNRGIIIVSSHDENRGLLWPGHYPSVFASASVENGSPDQLYYNKDGEINFKACGLSRHLEGPMQKFNLQGHSFAAAYVTSFIAQLMEMHQEKGYEEVCKLLLKKAS</sequence>
<dbReference type="AlphaFoldDB" id="A0A398B081"/>
<dbReference type="EMBL" id="QWVT01000039">
    <property type="protein sequence ID" value="RID82318.1"/>
    <property type="molecule type" value="Genomic_DNA"/>
</dbReference>
<accession>A0A398B081</accession>
<evidence type="ECO:0000313" key="4">
    <source>
        <dbReference type="Proteomes" id="UP000265816"/>
    </source>
</evidence>
<comment type="caution">
    <text evidence="1">Lacks conserved residue(s) required for the propagation of feature annotation.</text>
</comment>
<dbReference type="InterPro" id="IPR000209">
    <property type="entry name" value="Peptidase_S8/S53_dom"/>
</dbReference>
<dbReference type="InterPro" id="IPR036852">
    <property type="entry name" value="Peptidase_S8/S53_dom_sf"/>
</dbReference>
<dbReference type="Pfam" id="PF00082">
    <property type="entry name" value="Peptidase_S8"/>
    <property type="match status" value="1"/>
</dbReference>
<protein>
    <recommendedName>
        <fullName evidence="2">Peptidase S8/S53 domain-containing protein</fullName>
    </recommendedName>
</protein>
<evidence type="ECO:0000259" key="2">
    <source>
        <dbReference type="Pfam" id="PF00082"/>
    </source>
</evidence>
<dbReference type="SUPFAM" id="SSF52743">
    <property type="entry name" value="Subtilisin-like"/>
    <property type="match status" value="1"/>
</dbReference>
<organism evidence="3 4">
    <name type="scientific">Mesobacillus zeae</name>
    <dbReference type="NCBI Taxonomy" id="1917180"/>
    <lineage>
        <taxon>Bacteria</taxon>
        <taxon>Bacillati</taxon>
        <taxon>Bacillota</taxon>
        <taxon>Bacilli</taxon>
        <taxon>Bacillales</taxon>
        <taxon>Bacillaceae</taxon>
        <taxon>Mesobacillus</taxon>
    </lineage>
</organism>
<comment type="similarity">
    <text evidence="1">Belongs to the peptidase S8 family.</text>
</comment>
<dbReference type="OrthoDB" id="184152at2"/>
<name>A0A398B081_9BACI</name>
<dbReference type="GO" id="GO:0006508">
    <property type="term" value="P:proteolysis"/>
    <property type="evidence" value="ECO:0007669"/>
    <property type="project" value="InterPro"/>
</dbReference>
<feature type="domain" description="Peptidase S8/S53" evidence="2">
    <location>
        <begin position="3"/>
        <end position="141"/>
    </location>
</feature>
<reference evidence="3 4" key="1">
    <citation type="submission" date="2018-08" db="EMBL/GenBank/DDBJ databases">
        <title>Bacillus jemisoniae sp. nov., Bacillus chryseoplanitiae sp. nov., Bacillus resnikiae sp. nov., and Bacillus frankliniae sp. nov., isolated from Viking spacecraft and associated surfaces.</title>
        <authorList>
            <person name="Seuylemezian A."/>
            <person name="Vaishampayan P."/>
        </authorList>
    </citation>
    <scope>NUCLEOTIDE SEQUENCE [LARGE SCALE GENOMIC DNA]</scope>
    <source>
        <strain evidence="3 4">JJ-247</strain>
    </source>
</reference>
<evidence type="ECO:0000313" key="3">
    <source>
        <dbReference type="EMBL" id="RID82318.1"/>
    </source>
</evidence>